<dbReference type="Gene3D" id="3.40.50.300">
    <property type="entry name" value="P-loop containing nucleotide triphosphate hydrolases"/>
    <property type="match status" value="1"/>
</dbReference>
<dbReference type="PANTHER" id="PTHR42711:SF16">
    <property type="entry name" value="ABC TRANSPORTER ATP-BINDING PROTEIN"/>
    <property type="match status" value="1"/>
</dbReference>
<reference evidence="7 8" key="1">
    <citation type="submission" date="2016-10" db="EMBL/GenBank/DDBJ databases">
        <authorList>
            <person name="de Groot N.N."/>
        </authorList>
    </citation>
    <scope>NUCLEOTIDE SEQUENCE [LARGE SCALE GENOMIC DNA]</scope>
    <source>
        <strain evidence="7 8">KPR-7B</strain>
    </source>
</reference>
<dbReference type="InterPro" id="IPR050763">
    <property type="entry name" value="ABC_transporter_ATP-binding"/>
</dbReference>
<dbReference type="AlphaFoldDB" id="A0A1H0A461"/>
<dbReference type="GO" id="GO:0005524">
    <property type="term" value="F:ATP binding"/>
    <property type="evidence" value="ECO:0007669"/>
    <property type="project" value="UniProtKB-KW"/>
</dbReference>
<evidence type="ECO:0000256" key="4">
    <source>
        <dbReference type="ARBA" id="ARBA00022840"/>
    </source>
</evidence>
<dbReference type="Pfam" id="PF00005">
    <property type="entry name" value="ABC_tran"/>
    <property type="match status" value="1"/>
</dbReference>
<sequence>MQPVVARGVCQSYAGRQVLRDVDLIVERGSFHGVIGPNGAGKTTLVEIVQGARRAQAGSVELLGRAPLPRDPRLLARVGIQSQATAFFARATVWEHLSTVAAIFGASAARAEQLIEIMGLEHVRNSRVERVSGGERQKLAVASAMVHRPEVLFLDEPAAALDATARHDLVGLLGSVREEGTTVVYTTHYLEETERLCDVISILDGGRVVTTASPSALVAGVGGGASMLLPGAVPYLDVASGLDVVTSATVSADGLVVHVRDVGEAFAALGAASVPTAGAQVHGPTLEDAFMELTGKEYES</sequence>
<dbReference type="SMART" id="SM00382">
    <property type="entry name" value="AAA"/>
    <property type="match status" value="1"/>
</dbReference>
<gene>
    <name evidence="7" type="ORF">SAMN04487766_1222</name>
</gene>
<dbReference type="InterPro" id="IPR003593">
    <property type="entry name" value="AAA+_ATPase"/>
</dbReference>
<evidence type="ECO:0000313" key="7">
    <source>
        <dbReference type="EMBL" id="SDN28622.1"/>
    </source>
</evidence>
<dbReference type="EMBL" id="FNHU01000022">
    <property type="protein sequence ID" value="SDN28622.1"/>
    <property type="molecule type" value="Genomic_DNA"/>
</dbReference>
<dbReference type="InterPro" id="IPR027417">
    <property type="entry name" value="P-loop_NTPase"/>
</dbReference>
<name>A0A1H0A461_9ACTO</name>
<comment type="subcellular location">
    <subcellularLocation>
        <location evidence="1">Cell membrane</location>
        <topology evidence="1">Peripheral membrane protein</topology>
    </subcellularLocation>
</comment>
<accession>A0A1H0A461</accession>
<feature type="domain" description="ABC transporter" evidence="6">
    <location>
        <begin position="4"/>
        <end position="230"/>
    </location>
</feature>
<evidence type="ECO:0000256" key="2">
    <source>
        <dbReference type="ARBA" id="ARBA00022448"/>
    </source>
</evidence>
<proteinExistence type="predicted"/>
<evidence type="ECO:0000313" key="8">
    <source>
        <dbReference type="Proteomes" id="UP000199671"/>
    </source>
</evidence>
<dbReference type="GO" id="GO:0005886">
    <property type="term" value="C:plasma membrane"/>
    <property type="evidence" value="ECO:0007669"/>
    <property type="project" value="UniProtKB-SubCell"/>
</dbReference>
<dbReference type="PROSITE" id="PS00211">
    <property type="entry name" value="ABC_TRANSPORTER_1"/>
    <property type="match status" value="1"/>
</dbReference>
<keyword evidence="2" id="KW-0813">Transport</keyword>
<dbReference type="PROSITE" id="PS50893">
    <property type="entry name" value="ABC_TRANSPORTER_2"/>
    <property type="match status" value="1"/>
</dbReference>
<dbReference type="PANTHER" id="PTHR42711">
    <property type="entry name" value="ABC TRANSPORTER ATP-BINDING PROTEIN"/>
    <property type="match status" value="1"/>
</dbReference>
<dbReference type="InterPro" id="IPR003439">
    <property type="entry name" value="ABC_transporter-like_ATP-bd"/>
</dbReference>
<organism evidence="7 8">
    <name type="scientific">Actinomyces ruminicola</name>
    <dbReference type="NCBI Taxonomy" id="332524"/>
    <lineage>
        <taxon>Bacteria</taxon>
        <taxon>Bacillati</taxon>
        <taxon>Actinomycetota</taxon>
        <taxon>Actinomycetes</taxon>
        <taxon>Actinomycetales</taxon>
        <taxon>Actinomycetaceae</taxon>
        <taxon>Actinomyces</taxon>
    </lineage>
</organism>
<keyword evidence="3" id="KW-0547">Nucleotide-binding</keyword>
<dbReference type="RefSeq" id="WP_092613018.1">
    <property type="nucleotide sequence ID" value="NZ_FNHU01000022.1"/>
</dbReference>
<evidence type="ECO:0000256" key="3">
    <source>
        <dbReference type="ARBA" id="ARBA00022741"/>
    </source>
</evidence>
<protein>
    <submittedName>
        <fullName evidence="7">ABC-2 type transport system ATP-binding protein</fullName>
    </submittedName>
</protein>
<evidence type="ECO:0000256" key="5">
    <source>
        <dbReference type="ARBA" id="ARBA00023251"/>
    </source>
</evidence>
<keyword evidence="5" id="KW-0046">Antibiotic resistance</keyword>
<dbReference type="SUPFAM" id="SSF52540">
    <property type="entry name" value="P-loop containing nucleoside triphosphate hydrolases"/>
    <property type="match status" value="1"/>
</dbReference>
<dbReference type="OrthoDB" id="9804819at2"/>
<dbReference type="GO" id="GO:0046677">
    <property type="term" value="P:response to antibiotic"/>
    <property type="evidence" value="ECO:0007669"/>
    <property type="project" value="UniProtKB-KW"/>
</dbReference>
<dbReference type="CDD" id="cd03230">
    <property type="entry name" value="ABC_DR_subfamily_A"/>
    <property type="match status" value="1"/>
</dbReference>
<dbReference type="Proteomes" id="UP000199671">
    <property type="component" value="Unassembled WGS sequence"/>
</dbReference>
<dbReference type="GO" id="GO:0016887">
    <property type="term" value="F:ATP hydrolysis activity"/>
    <property type="evidence" value="ECO:0007669"/>
    <property type="project" value="InterPro"/>
</dbReference>
<evidence type="ECO:0000259" key="6">
    <source>
        <dbReference type="PROSITE" id="PS50893"/>
    </source>
</evidence>
<evidence type="ECO:0000256" key="1">
    <source>
        <dbReference type="ARBA" id="ARBA00004202"/>
    </source>
</evidence>
<dbReference type="InterPro" id="IPR017871">
    <property type="entry name" value="ABC_transporter-like_CS"/>
</dbReference>
<keyword evidence="4 7" id="KW-0067">ATP-binding</keyword>